<dbReference type="GO" id="GO:0003700">
    <property type="term" value="F:DNA-binding transcription factor activity"/>
    <property type="evidence" value="ECO:0007669"/>
    <property type="project" value="InterPro"/>
</dbReference>
<dbReference type="InterPro" id="IPR036390">
    <property type="entry name" value="WH_DNA-bd_sf"/>
</dbReference>
<feature type="domain" description="HTH arsR-type" evidence="2">
    <location>
        <begin position="21"/>
        <end position="115"/>
    </location>
</feature>
<accession>A0A839QPI1</accession>
<reference evidence="3 4" key="1">
    <citation type="submission" date="2020-08" db="EMBL/GenBank/DDBJ databases">
        <title>Sequencing the genomes of 1000 actinobacteria strains.</title>
        <authorList>
            <person name="Klenk H.-P."/>
        </authorList>
    </citation>
    <scope>NUCLEOTIDE SEQUENCE [LARGE SCALE GENOMIC DNA]</scope>
    <source>
        <strain evidence="3 4">DSM 22826</strain>
    </source>
</reference>
<dbReference type="GO" id="GO:0003677">
    <property type="term" value="F:DNA binding"/>
    <property type="evidence" value="ECO:0007669"/>
    <property type="project" value="UniProtKB-KW"/>
</dbReference>
<protein>
    <submittedName>
        <fullName evidence="3">DNA-binding transcriptional ArsR family regulator</fullName>
    </submittedName>
</protein>
<dbReference type="InterPro" id="IPR036388">
    <property type="entry name" value="WH-like_DNA-bd_sf"/>
</dbReference>
<evidence type="ECO:0000259" key="2">
    <source>
        <dbReference type="SMART" id="SM00418"/>
    </source>
</evidence>
<dbReference type="AlphaFoldDB" id="A0A839QPI1"/>
<dbReference type="CDD" id="cd00090">
    <property type="entry name" value="HTH_ARSR"/>
    <property type="match status" value="1"/>
</dbReference>
<dbReference type="EMBL" id="JACHVS010000001">
    <property type="protein sequence ID" value="MBB2995142.1"/>
    <property type="molecule type" value="Genomic_DNA"/>
</dbReference>
<feature type="region of interest" description="Disordered" evidence="1">
    <location>
        <begin position="203"/>
        <end position="228"/>
    </location>
</feature>
<evidence type="ECO:0000313" key="3">
    <source>
        <dbReference type="EMBL" id="MBB2995142.1"/>
    </source>
</evidence>
<dbReference type="Proteomes" id="UP000523000">
    <property type="component" value="Unassembled WGS sequence"/>
</dbReference>
<keyword evidence="3" id="KW-0238">DNA-binding</keyword>
<organism evidence="3 4">
    <name type="scientific">Paeniglutamicibacter cryotolerans</name>
    <dbReference type="NCBI Taxonomy" id="670079"/>
    <lineage>
        <taxon>Bacteria</taxon>
        <taxon>Bacillati</taxon>
        <taxon>Actinomycetota</taxon>
        <taxon>Actinomycetes</taxon>
        <taxon>Micrococcales</taxon>
        <taxon>Micrococcaceae</taxon>
        <taxon>Paeniglutamicibacter</taxon>
    </lineage>
</organism>
<dbReference type="RefSeq" id="WP_183510444.1">
    <property type="nucleotide sequence ID" value="NZ_BAABGK010000088.1"/>
</dbReference>
<dbReference type="InterPro" id="IPR001845">
    <property type="entry name" value="HTH_ArsR_DNA-bd_dom"/>
</dbReference>
<dbReference type="Pfam" id="PF12840">
    <property type="entry name" value="HTH_20"/>
    <property type="match status" value="1"/>
</dbReference>
<name>A0A839QPI1_9MICC</name>
<keyword evidence="4" id="KW-1185">Reference proteome</keyword>
<dbReference type="SMART" id="SM00418">
    <property type="entry name" value="HTH_ARSR"/>
    <property type="match status" value="1"/>
</dbReference>
<proteinExistence type="predicted"/>
<comment type="caution">
    <text evidence="3">The sequence shown here is derived from an EMBL/GenBank/DDBJ whole genome shotgun (WGS) entry which is preliminary data.</text>
</comment>
<evidence type="ECO:0000256" key="1">
    <source>
        <dbReference type="SAM" id="MobiDB-lite"/>
    </source>
</evidence>
<evidence type="ECO:0000313" key="4">
    <source>
        <dbReference type="Proteomes" id="UP000523000"/>
    </source>
</evidence>
<dbReference type="Gene3D" id="1.10.10.10">
    <property type="entry name" value="Winged helix-like DNA-binding domain superfamily/Winged helix DNA-binding domain"/>
    <property type="match status" value="1"/>
</dbReference>
<dbReference type="InterPro" id="IPR011991">
    <property type="entry name" value="ArsR-like_HTH"/>
</dbReference>
<sequence>MTTERTPKPVTAVPDRNMTSPMLKAMANPLRRQILAILGAVESARATDLAQRLDVPANKLSFHLRVLAAAGIIAEAPELARDRRDRVWQTVPGGLRIGSPDAPAPADDRLALLAYLDQEGRDQHRRLDAVLGAAAAYAKVPETDPRALLNTTALLLDEAELEELGDRIIEVIRSMKRKHAVPVAESGERKLWHFTMFMAREDLPGLEASGDGPGTSPGGRDPGRPETG</sequence>
<dbReference type="SUPFAM" id="SSF46785">
    <property type="entry name" value="Winged helix' DNA-binding domain"/>
    <property type="match status" value="1"/>
</dbReference>
<gene>
    <name evidence="3" type="ORF">E9229_001333</name>
</gene>